<sequence length="647" mass="71482">MSGGLRRGVRPDERRLLLQTRPLPGRETIRGYLLRAAETNVVGGISKLCPGSRFAMQLGCKGADLRRIGAVTGATEDELEAVRQSRVPGRRRRVRFGTAGPVRIGELDARGASICPECVMRDGVVERAWELRLFLVCPEHKRFLVNCCPTCGQTLDWGRPEAALCRCGADLAQARGKPVQDGVLLDLHARLLSLSRGKSGGDQPTLGSLMVATELLAFLIAHERETPGDVQSWRRTQLTKDLPADVATDVSIVAPIMLEWPVRFRCWLAARRQEDPARMTVRTEFGQTFSRIMQVLPRADFGFLHEEVLSYLAENWPSARPYRRPADFKQEFPARPLFLDRQGAAKLLGVSHKAIATLVQNGTLPGRRRRKGSRATELIERSEVEALALRAANSLDAAAAGSFLGTTANLVLRLRRAGILPAVRLPIGNRILFRFEDVCLREFVSRLEARETDAPIPADTPLISLAELAASRMYKAVPLMRQLLGGESPSLSRMSDGQAPPFLRLGVTKASSFWLRANFIRRQVAGETGQLLGVREIAKLLSTRTEVVGALVGAALFAAPIQNGRLEARSITYSAVRAFLKEYRLTGHLAQHRRVRMEPMTRHLVERGLTPIPLGISKQPFQAVWRVQELRSAGVHVHPVGKASATR</sequence>
<comment type="caution">
    <text evidence="2">The sequence shown here is derived from an EMBL/GenBank/DDBJ whole genome shotgun (WGS) entry which is preliminary data.</text>
</comment>
<name>A0ABT1D1M6_9PROT</name>
<gene>
    <name evidence="2" type="ORF">JYK14_06295</name>
</gene>
<evidence type="ECO:0000313" key="2">
    <source>
        <dbReference type="EMBL" id="MCO6415789.1"/>
    </source>
</evidence>
<protein>
    <submittedName>
        <fullName evidence="2">TniQ family protein</fullName>
    </submittedName>
</protein>
<organism evidence="2 3">
    <name type="scientific">Siccirubricoccus soli</name>
    <dbReference type="NCBI Taxonomy" id="2899147"/>
    <lineage>
        <taxon>Bacteria</taxon>
        <taxon>Pseudomonadati</taxon>
        <taxon>Pseudomonadota</taxon>
        <taxon>Alphaproteobacteria</taxon>
        <taxon>Acetobacterales</taxon>
        <taxon>Roseomonadaceae</taxon>
        <taxon>Siccirubricoccus</taxon>
    </lineage>
</organism>
<dbReference type="EMBL" id="JAFIRR010000033">
    <property type="protein sequence ID" value="MCO6415789.1"/>
    <property type="molecule type" value="Genomic_DNA"/>
</dbReference>
<dbReference type="Proteomes" id="UP001523392">
    <property type="component" value="Unassembled WGS sequence"/>
</dbReference>
<evidence type="ECO:0000313" key="3">
    <source>
        <dbReference type="Proteomes" id="UP001523392"/>
    </source>
</evidence>
<reference evidence="2 3" key="1">
    <citation type="submission" date="2021-12" db="EMBL/GenBank/DDBJ databases">
        <title>Siccirubricoccus leaddurans sp. nov., a high concentration Zn2+ tolerance bacterium.</title>
        <authorList>
            <person name="Cao Y."/>
        </authorList>
    </citation>
    <scope>NUCLEOTIDE SEQUENCE [LARGE SCALE GENOMIC DNA]</scope>
    <source>
        <strain evidence="2 3">KC 17139</strain>
    </source>
</reference>
<keyword evidence="3" id="KW-1185">Reference proteome</keyword>
<dbReference type="RefSeq" id="WP_252952392.1">
    <property type="nucleotide sequence ID" value="NZ_JAFIRR010000033.1"/>
</dbReference>
<feature type="domain" description="TniQ" evidence="1">
    <location>
        <begin position="26"/>
        <end position="144"/>
    </location>
</feature>
<accession>A0ABT1D1M6</accession>
<dbReference type="InterPro" id="IPR009492">
    <property type="entry name" value="TniQ"/>
</dbReference>
<dbReference type="Pfam" id="PF06527">
    <property type="entry name" value="TniQ"/>
    <property type="match status" value="1"/>
</dbReference>
<evidence type="ECO:0000259" key="1">
    <source>
        <dbReference type="Pfam" id="PF06527"/>
    </source>
</evidence>
<proteinExistence type="predicted"/>